<dbReference type="EMBL" id="JANBPW010005361">
    <property type="protein sequence ID" value="KAJ1932777.1"/>
    <property type="molecule type" value="Genomic_DNA"/>
</dbReference>
<organism evidence="1 2">
    <name type="scientific">Linderina macrospora</name>
    <dbReference type="NCBI Taxonomy" id="4868"/>
    <lineage>
        <taxon>Eukaryota</taxon>
        <taxon>Fungi</taxon>
        <taxon>Fungi incertae sedis</taxon>
        <taxon>Zoopagomycota</taxon>
        <taxon>Kickxellomycotina</taxon>
        <taxon>Kickxellomycetes</taxon>
        <taxon>Kickxellales</taxon>
        <taxon>Kickxellaceae</taxon>
        <taxon>Linderina</taxon>
    </lineage>
</organism>
<comment type="caution">
    <text evidence="1">The sequence shown here is derived from an EMBL/GenBank/DDBJ whole genome shotgun (WGS) entry which is preliminary data.</text>
</comment>
<accession>A0ACC1J0G9</accession>
<feature type="non-terminal residue" evidence="1">
    <location>
        <position position="65"/>
    </location>
</feature>
<proteinExistence type="predicted"/>
<evidence type="ECO:0000313" key="2">
    <source>
        <dbReference type="Proteomes" id="UP001150603"/>
    </source>
</evidence>
<protein>
    <submittedName>
        <fullName evidence="1">3-hydroxyanthranilic acid dioxygenase</fullName>
        <ecNumber evidence="1">1.13.11.6</ecNumber>
    </submittedName>
</protein>
<reference evidence="1" key="1">
    <citation type="submission" date="2022-07" db="EMBL/GenBank/DDBJ databases">
        <title>Phylogenomic reconstructions and comparative analyses of Kickxellomycotina fungi.</title>
        <authorList>
            <person name="Reynolds N.K."/>
            <person name="Stajich J.E."/>
            <person name="Barry K."/>
            <person name="Grigoriev I.V."/>
            <person name="Crous P."/>
            <person name="Smith M.E."/>
        </authorList>
    </citation>
    <scope>NUCLEOTIDE SEQUENCE</scope>
    <source>
        <strain evidence="1">NRRL 5244</strain>
    </source>
</reference>
<keyword evidence="2" id="KW-1185">Reference proteome</keyword>
<keyword evidence="1" id="KW-0560">Oxidoreductase</keyword>
<dbReference type="Proteomes" id="UP001150603">
    <property type="component" value="Unassembled WGS sequence"/>
</dbReference>
<evidence type="ECO:0000313" key="1">
    <source>
        <dbReference type="EMBL" id="KAJ1932777.1"/>
    </source>
</evidence>
<name>A0ACC1J0G9_9FUNG</name>
<keyword evidence="1" id="KW-0223">Dioxygenase</keyword>
<sequence>MLPVPLNFNAWLDENMHKLQPPVCNYVFQDGKDFMIMVVGGPNSRTDFHINPTEEWFFQIKGRML</sequence>
<gene>
    <name evidence="1" type="primary">BNA1</name>
    <name evidence="1" type="ORF">FBU59_006251</name>
</gene>
<dbReference type="EC" id="1.13.11.6" evidence="1"/>